<reference evidence="8 9" key="1">
    <citation type="submission" date="2021-01" db="EMBL/GenBank/DDBJ databases">
        <title>011410 draft genome.</title>
        <authorList>
            <person name="Lang L."/>
        </authorList>
    </citation>
    <scope>NUCLEOTIDE SEQUENCE [LARGE SCALE GENOMIC DNA]</scope>
    <source>
        <strain evidence="8 9">KCTC 42845</strain>
    </source>
</reference>
<dbReference type="InterPro" id="IPR036425">
    <property type="entry name" value="MoaB/Mog-like_dom_sf"/>
</dbReference>
<comment type="caution">
    <text evidence="8">The sequence shown here is derived from an EMBL/GenBank/DDBJ whole genome shotgun (WGS) entry which is preliminary data.</text>
</comment>
<comment type="function">
    <text evidence="1 6">Catalyzes the insertion of molybdate into adenylated molybdopterin with the concomitant release of AMP.</text>
</comment>
<keyword evidence="9" id="KW-1185">Reference proteome</keyword>
<dbReference type="PANTHER" id="PTHR10192:SF5">
    <property type="entry name" value="GEPHYRIN"/>
    <property type="match status" value="1"/>
</dbReference>
<evidence type="ECO:0000256" key="2">
    <source>
        <dbReference type="ARBA" id="ARBA00005046"/>
    </source>
</evidence>
<accession>A0ABS1S1C5</accession>
<evidence type="ECO:0000313" key="8">
    <source>
        <dbReference type="EMBL" id="MBL3672499.1"/>
    </source>
</evidence>
<protein>
    <recommendedName>
        <fullName evidence="6">Molybdopterin molybdenumtransferase</fullName>
        <ecNumber evidence="6">2.10.1.1</ecNumber>
    </recommendedName>
</protein>
<dbReference type="Pfam" id="PF03454">
    <property type="entry name" value="MoeA_C"/>
    <property type="match status" value="1"/>
</dbReference>
<dbReference type="RefSeq" id="WP_191307172.1">
    <property type="nucleotide sequence ID" value="NZ_BNCL01000001.1"/>
</dbReference>
<proteinExistence type="inferred from homology"/>
<dbReference type="InterPro" id="IPR005110">
    <property type="entry name" value="MoeA_linker/N"/>
</dbReference>
<dbReference type="Gene3D" id="3.40.980.10">
    <property type="entry name" value="MoaB/Mog-like domain"/>
    <property type="match status" value="1"/>
</dbReference>
<dbReference type="InterPro" id="IPR001453">
    <property type="entry name" value="MoaB/Mog_dom"/>
</dbReference>
<keyword evidence="4 6" id="KW-0501">Molybdenum cofactor biosynthesis</keyword>
<evidence type="ECO:0000256" key="6">
    <source>
        <dbReference type="RuleBase" id="RU365090"/>
    </source>
</evidence>
<sequence length="392" mass="41178">MISVEEALAKVLALAPDSQPEEVPLAEAWDRVLLKPAVSRMTQPPFDASAMDGYAIRNEDIGRTLTVVGEAAAGHPYPGTASPGTAVRIFTGAPVPPGFDRVIMQENVVRNKDGITIADPSGGNNIRPAGDDFHEGTTLAAGRRLRAADIGLLAAMNVPKVTLAKRPRVAILAGGDELVPPGAMPGPGQIISSNDLAIAGLIRQVGGDPVILPIARDTEESIRQALQGAQDADLLVTIGGASVGDHDLIGKVADGLGMQQAFYKVAMRPGKPLMAGMLAQTPMIGLPGNPVSAMVCGIIFMQPLIMRMQGLRHRTGLFHARLATDLPAEGPRQHYLRATIEDGDGLPLIRPFSSQDSARLSLMADADALLVRKPGEAARKAGDIVEFLPLRG</sequence>
<dbReference type="SUPFAM" id="SSF63882">
    <property type="entry name" value="MoeA N-terminal region -like"/>
    <property type="match status" value="1"/>
</dbReference>
<comment type="cofactor">
    <cofactor evidence="6">
        <name>Mg(2+)</name>
        <dbReference type="ChEBI" id="CHEBI:18420"/>
    </cofactor>
</comment>
<evidence type="ECO:0000256" key="1">
    <source>
        <dbReference type="ARBA" id="ARBA00002901"/>
    </source>
</evidence>
<comment type="pathway">
    <text evidence="2 6">Cofactor biosynthesis; molybdopterin biosynthesis.</text>
</comment>
<gene>
    <name evidence="8" type="ORF">JL111_03285</name>
</gene>
<dbReference type="InterPro" id="IPR036688">
    <property type="entry name" value="MoeA_C_domain_IV_sf"/>
</dbReference>
<dbReference type="Gene3D" id="3.90.105.10">
    <property type="entry name" value="Molybdopterin biosynthesis moea protein, domain 2"/>
    <property type="match status" value="1"/>
</dbReference>
<keyword evidence="6" id="KW-0460">Magnesium</keyword>
<evidence type="ECO:0000256" key="4">
    <source>
        <dbReference type="ARBA" id="ARBA00023150"/>
    </source>
</evidence>
<dbReference type="InterPro" id="IPR005111">
    <property type="entry name" value="MoeA_C_domain_IV"/>
</dbReference>
<comment type="similarity">
    <text evidence="3 6">Belongs to the MoeA family.</text>
</comment>
<dbReference type="NCBIfam" id="NF045515">
    <property type="entry name" value="Glp_gephyrin"/>
    <property type="match status" value="1"/>
</dbReference>
<dbReference type="SUPFAM" id="SSF53218">
    <property type="entry name" value="Molybdenum cofactor biosynthesis proteins"/>
    <property type="match status" value="1"/>
</dbReference>
<evidence type="ECO:0000256" key="5">
    <source>
        <dbReference type="ARBA" id="ARBA00047317"/>
    </source>
</evidence>
<feature type="domain" description="MoaB/Mog" evidence="7">
    <location>
        <begin position="170"/>
        <end position="307"/>
    </location>
</feature>
<keyword evidence="6" id="KW-0479">Metal-binding</keyword>
<dbReference type="InterPro" id="IPR038987">
    <property type="entry name" value="MoeA-like"/>
</dbReference>
<dbReference type="SUPFAM" id="SSF63867">
    <property type="entry name" value="MoeA C-terminal domain-like"/>
    <property type="match status" value="1"/>
</dbReference>
<evidence type="ECO:0000259" key="7">
    <source>
        <dbReference type="SMART" id="SM00852"/>
    </source>
</evidence>
<dbReference type="EC" id="2.10.1.1" evidence="6"/>
<dbReference type="Pfam" id="PF03453">
    <property type="entry name" value="MoeA_N"/>
    <property type="match status" value="1"/>
</dbReference>
<dbReference type="Gene3D" id="2.170.190.11">
    <property type="entry name" value="Molybdopterin biosynthesis moea protein, domain 3"/>
    <property type="match status" value="1"/>
</dbReference>
<dbReference type="Proteomes" id="UP000644749">
    <property type="component" value="Unassembled WGS sequence"/>
</dbReference>
<organism evidence="8 9">
    <name type="scientific">Paracoccus aerius</name>
    <dbReference type="NCBI Taxonomy" id="1915382"/>
    <lineage>
        <taxon>Bacteria</taxon>
        <taxon>Pseudomonadati</taxon>
        <taxon>Pseudomonadota</taxon>
        <taxon>Alphaproteobacteria</taxon>
        <taxon>Rhodobacterales</taxon>
        <taxon>Paracoccaceae</taxon>
        <taxon>Paracoccus</taxon>
    </lineage>
</organism>
<dbReference type="EMBL" id="JAESHT010000002">
    <property type="protein sequence ID" value="MBL3672499.1"/>
    <property type="molecule type" value="Genomic_DNA"/>
</dbReference>
<dbReference type="Gene3D" id="2.40.340.10">
    <property type="entry name" value="MoeA, C-terminal, domain IV"/>
    <property type="match status" value="1"/>
</dbReference>
<dbReference type="SMART" id="SM00852">
    <property type="entry name" value="MoCF_biosynth"/>
    <property type="match status" value="1"/>
</dbReference>
<dbReference type="Pfam" id="PF00994">
    <property type="entry name" value="MoCF_biosynth"/>
    <property type="match status" value="1"/>
</dbReference>
<dbReference type="InterPro" id="IPR036135">
    <property type="entry name" value="MoeA_linker/N_sf"/>
</dbReference>
<evidence type="ECO:0000313" key="9">
    <source>
        <dbReference type="Proteomes" id="UP000644749"/>
    </source>
</evidence>
<keyword evidence="6" id="KW-0808">Transferase</keyword>
<name>A0ABS1S1C5_9RHOB</name>
<keyword evidence="6" id="KW-0500">Molybdenum</keyword>
<dbReference type="PANTHER" id="PTHR10192">
    <property type="entry name" value="MOLYBDOPTERIN BIOSYNTHESIS PROTEIN"/>
    <property type="match status" value="1"/>
</dbReference>
<comment type="catalytic activity">
    <reaction evidence="5">
        <text>adenylyl-molybdopterin + molybdate = Mo-molybdopterin + AMP + H(+)</text>
        <dbReference type="Rhea" id="RHEA:35047"/>
        <dbReference type="ChEBI" id="CHEBI:15378"/>
        <dbReference type="ChEBI" id="CHEBI:36264"/>
        <dbReference type="ChEBI" id="CHEBI:62727"/>
        <dbReference type="ChEBI" id="CHEBI:71302"/>
        <dbReference type="ChEBI" id="CHEBI:456215"/>
        <dbReference type="EC" id="2.10.1.1"/>
    </reaction>
</comment>
<evidence type="ECO:0000256" key="3">
    <source>
        <dbReference type="ARBA" id="ARBA00010763"/>
    </source>
</evidence>
<dbReference type="CDD" id="cd00887">
    <property type="entry name" value="MoeA"/>
    <property type="match status" value="1"/>
</dbReference>